<dbReference type="OrthoDB" id="6139428at2"/>
<dbReference type="NCBIfam" id="TIGR02742">
    <property type="entry name" value="TrbC_Ftype"/>
    <property type="match status" value="1"/>
</dbReference>
<gene>
    <name evidence="1" type="ORF">Ldro_2997</name>
</gene>
<organism evidence="1 2">
    <name type="scientific">Legionella drozanskii LLAP-1</name>
    <dbReference type="NCBI Taxonomy" id="1212489"/>
    <lineage>
        <taxon>Bacteria</taxon>
        <taxon>Pseudomonadati</taxon>
        <taxon>Pseudomonadota</taxon>
        <taxon>Gammaproteobacteria</taxon>
        <taxon>Legionellales</taxon>
        <taxon>Legionellaceae</taxon>
        <taxon>Legionella</taxon>
    </lineage>
</organism>
<evidence type="ECO:0000313" key="1">
    <source>
        <dbReference type="EMBL" id="KTC84394.1"/>
    </source>
</evidence>
<name>A0A0W0SLW6_9GAMM</name>
<dbReference type="AlphaFoldDB" id="A0A0W0SLW6"/>
<dbReference type="InterPro" id="IPR019106">
    <property type="entry name" value="T4SS_TrbC"/>
</dbReference>
<dbReference type="PATRIC" id="fig|1212489.4.peg.3168"/>
<dbReference type="Proteomes" id="UP000054736">
    <property type="component" value="Unassembled WGS sequence"/>
</dbReference>
<reference evidence="1 2" key="1">
    <citation type="submission" date="2015-11" db="EMBL/GenBank/DDBJ databases">
        <title>Genomic analysis of 38 Legionella species identifies large and diverse effector repertoires.</title>
        <authorList>
            <person name="Burstein D."/>
            <person name="Amaro F."/>
            <person name="Zusman T."/>
            <person name="Lifshitz Z."/>
            <person name="Cohen O."/>
            <person name="Gilbert J.A."/>
            <person name="Pupko T."/>
            <person name="Shuman H.A."/>
            <person name="Segal G."/>
        </authorList>
    </citation>
    <scope>NUCLEOTIDE SEQUENCE [LARGE SCALE GENOMIC DNA]</scope>
    <source>
        <strain evidence="1 2">ATCC 700990</strain>
    </source>
</reference>
<keyword evidence="2" id="KW-1185">Reference proteome</keyword>
<comment type="caution">
    <text evidence="1">The sequence shown here is derived from an EMBL/GenBank/DDBJ whole genome shotgun (WGS) entry which is preliminary data.</text>
</comment>
<sequence length="131" mass="15031">MRLVISFLMIMMTQMVEARTSYQVFVSFSMPQQLFEETALDAARHEIPLILNGFYHDSMQETAIKIFELSKKIPNLSLQIDPPAFERYGIKQVPAFVAENKKTFDVVYGNITVERAMDEIARFGDTAKDKS</sequence>
<proteinExistence type="predicted"/>
<dbReference type="EMBL" id="LNXY01000032">
    <property type="protein sequence ID" value="KTC84394.1"/>
    <property type="molecule type" value="Genomic_DNA"/>
</dbReference>
<accession>A0A0W0SLW6</accession>
<dbReference type="STRING" id="1212489.Ldro_2997"/>
<dbReference type="RefSeq" id="WP_058497268.1">
    <property type="nucleotide sequence ID" value="NZ_CAAAIU010000019.1"/>
</dbReference>
<evidence type="ECO:0000313" key="2">
    <source>
        <dbReference type="Proteomes" id="UP000054736"/>
    </source>
</evidence>
<protein>
    <submittedName>
        <fullName evidence="1">Conjugative transfer protein</fullName>
    </submittedName>
</protein>
<dbReference type="InterPro" id="IPR014113">
    <property type="entry name" value="T4SS_TrbC_subgr"/>
</dbReference>
<dbReference type="Pfam" id="PF09673">
    <property type="entry name" value="TrbC_Ftype"/>
    <property type="match status" value="1"/>
</dbReference>